<evidence type="ECO:0000313" key="1">
    <source>
        <dbReference type="EMBL" id="VVC96341.1"/>
    </source>
</evidence>
<dbReference type="EMBL" id="FZQP02002669">
    <property type="protein sequence ID" value="VVC96341.1"/>
    <property type="molecule type" value="Genomic_DNA"/>
</dbReference>
<accession>A0A5E4QH33</accession>
<keyword evidence="2" id="KW-1185">Reference proteome</keyword>
<evidence type="ECO:0000313" key="2">
    <source>
        <dbReference type="Proteomes" id="UP000324832"/>
    </source>
</evidence>
<gene>
    <name evidence="1" type="ORF">LSINAPIS_LOCUS7868</name>
</gene>
<reference evidence="1 2" key="1">
    <citation type="submission" date="2017-07" db="EMBL/GenBank/DDBJ databases">
        <authorList>
            <person name="Talla V."/>
            <person name="Backstrom N."/>
        </authorList>
    </citation>
    <scope>NUCLEOTIDE SEQUENCE [LARGE SCALE GENOMIC DNA]</scope>
</reference>
<sequence length="10" mass="1103">MANGVIILSW</sequence>
<proteinExistence type="predicted"/>
<protein>
    <submittedName>
        <fullName evidence="1">Uncharacterized protein</fullName>
    </submittedName>
</protein>
<organism evidence="1 2">
    <name type="scientific">Leptidea sinapis</name>
    <dbReference type="NCBI Taxonomy" id="189913"/>
    <lineage>
        <taxon>Eukaryota</taxon>
        <taxon>Metazoa</taxon>
        <taxon>Ecdysozoa</taxon>
        <taxon>Arthropoda</taxon>
        <taxon>Hexapoda</taxon>
        <taxon>Insecta</taxon>
        <taxon>Pterygota</taxon>
        <taxon>Neoptera</taxon>
        <taxon>Endopterygota</taxon>
        <taxon>Lepidoptera</taxon>
        <taxon>Glossata</taxon>
        <taxon>Ditrysia</taxon>
        <taxon>Papilionoidea</taxon>
        <taxon>Pieridae</taxon>
        <taxon>Dismorphiinae</taxon>
        <taxon>Leptidea</taxon>
    </lineage>
</organism>
<name>A0A5E4QH33_9NEOP</name>
<dbReference type="Proteomes" id="UP000324832">
    <property type="component" value="Unassembled WGS sequence"/>
</dbReference>